<evidence type="ECO:0000256" key="1">
    <source>
        <dbReference type="SAM" id="MobiDB-lite"/>
    </source>
</evidence>
<dbReference type="RefSeq" id="XP_011772564.1">
    <property type="nucleotide sequence ID" value="XM_011774262.1"/>
</dbReference>
<dbReference type="GO" id="GO:0004864">
    <property type="term" value="F:protein phosphatase inhibitor activity"/>
    <property type="evidence" value="ECO:0007669"/>
    <property type="project" value="InterPro"/>
</dbReference>
<feature type="region of interest" description="Disordered" evidence="1">
    <location>
        <begin position="138"/>
        <end position="177"/>
    </location>
</feature>
<reference evidence="3" key="1">
    <citation type="journal article" date="2010" name="PLoS Negl. Trop. Dis.">
        <title>The genome sequence of Trypanosoma brucei gambiense, causative agent of chronic human african trypanosomiasis.</title>
        <authorList>
            <person name="Jackson A.P."/>
            <person name="Sanders M."/>
            <person name="Berry A."/>
            <person name="McQuillan J."/>
            <person name="Aslett M.A."/>
            <person name="Quail M.A."/>
            <person name="Chukualim B."/>
            <person name="Capewell P."/>
            <person name="MacLeod A."/>
            <person name="Melville S.E."/>
            <person name="Gibson W."/>
            <person name="Barry J.D."/>
            <person name="Berriman M."/>
            <person name="Hertz-Fowler C."/>
        </authorList>
    </citation>
    <scope>NUCLEOTIDE SEQUENCE [LARGE SCALE GENOMIC DNA]</scope>
    <source>
        <strain evidence="3">MHOM/CI/86/DAL972</strain>
    </source>
</reference>
<dbReference type="Pfam" id="PF04979">
    <property type="entry name" value="IPP-2"/>
    <property type="match status" value="1"/>
</dbReference>
<name>C9ZKQ8_TRYB9</name>
<dbReference type="PANTHER" id="PTHR12398:SF20">
    <property type="entry name" value="PROTEIN PHOSPHATASE 1 REGULATORY INHIBITOR SUBUNIT 2"/>
    <property type="match status" value="1"/>
</dbReference>
<dbReference type="InterPro" id="IPR007062">
    <property type="entry name" value="PPI-2"/>
</dbReference>
<organism evidence="2 3">
    <name type="scientific">Trypanosoma brucei gambiense (strain MHOM/CI/86/DAL972)</name>
    <dbReference type="NCBI Taxonomy" id="679716"/>
    <lineage>
        <taxon>Eukaryota</taxon>
        <taxon>Discoba</taxon>
        <taxon>Euglenozoa</taxon>
        <taxon>Kinetoplastea</taxon>
        <taxon>Metakinetoplastina</taxon>
        <taxon>Trypanosomatida</taxon>
        <taxon>Trypanosomatidae</taxon>
        <taxon>Trypanosoma</taxon>
    </lineage>
</organism>
<dbReference type="KEGG" id="tbg:TbgDal_III6170"/>
<dbReference type="PANTHER" id="PTHR12398">
    <property type="entry name" value="PROTEIN PHOSPHATASE INHIBITOR"/>
    <property type="match status" value="1"/>
</dbReference>
<dbReference type="VEuPathDB" id="TriTrypDB:Tbg972.3.6170"/>
<protein>
    <recommendedName>
        <fullName evidence="4">Protein phosphatase inhibitor 2 (IPP-2)</fullName>
    </recommendedName>
</protein>
<dbReference type="EMBL" id="FN554966">
    <property type="protein sequence ID" value="CBH10274.1"/>
    <property type="molecule type" value="Genomic_DNA"/>
</dbReference>
<evidence type="ECO:0000313" key="3">
    <source>
        <dbReference type="Proteomes" id="UP000002316"/>
    </source>
</evidence>
<dbReference type="AlphaFoldDB" id="C9ZKQ8"/>
<dbReference type="Proteomes" id="UP000002316">
    <property type="component" value="Chromosome 3"/>
</dbReference>
<feature type="region of interest" description="Disordered" evidence="1">
    <location>
        <begin position="20"/>
        <end position="68"/>
    </location>
</feature>
<gene>
    <name evidence="2" type="ORF">TbgDal_III6170</name>
</gene>
<dbReference type="GeneID" id="23859433"/>
<evidence type="ECO:0000313" key="2">
    <source>
        <dbReference type="EMBL" id="CBH10274.1"/>
    </source>
</evidence>
<sequence>MTGRKRVMWDEKNLEDNEEYRRTHPVTMHITEPKTPFQYPEDEEDFEEALERNDDGGGDEVENGGTWDPKVNELARQVREEFRKEAPVVVAPVAPSGRPMLSDEVVSGEALEKQRAAEFKTMRKAVYADEGARVKALLGKGNTFDDDDDGDDGDDNNEEEEGEEGKKAEDSNGIGEK</sequence>
<dbReference type="OrthoDB" id="551302at2759"/>
<feature type="compositionally biased region" description="Acidic residues" evidence="1">
    <location>
        <begin position="144"/>
        <end position="163"/>
    </location>
</feature>
<feature type="compositionally biased region" description="Basic and acidic residues" evidence="1">
    <location>
        <begin position="164"/>
        <end position="177"/>
    </location>
</feature>
<evidence type="ECO:0008006" key="4">
    <source>
        <dbReference type="Google" id="ProtNLM"/>
    </source>
</evidence>
<dbReference type="GO" id="GO:0009966">
    <property type="term" value="P:regulation of signal transduction"/>
    <property type="evidence" value="ECO:0007669"/>
    <property type="project" value="InterPro"/>
</dbReference>
<accession>C9ZKQ8</accession>
<proteinExistence type="predicted"/>